<dbReference type="EMBL" id="JRGF01000002">
    <property type="protein sequence ID" value="KHE42731.1"/>
    <property type="molecule type" value="Genomic_DNA"/>
</dbReference>
<dbReference type="PANTHER" id="PTHR43418">
    <property type="entry name" value="MULTIFUNCTIONAL TRYPTOPHAN BIOSYNTHESIS PROTEIN-RELATED"/>
    <property type="match status" value="1"/>
</dbReference>
<dbReference type="PROSITE" id="PS51273">
    <property type="entry name" value="GATASE_TYPE_1"/>
    <property type="match status" value="1"/>
</dbReference>
<dbReference type="InterPro" id="IPR017926">
    <property type="entry name" value="GATASE"/>
</dbReference>
<protein>
    <submittedName>
        <fullName evidence="3">Anthranilate synthase subunit II</fullName>
    </submittedName>
</protein>
<accession>A0ABR4YKZ1</accession>
<dbReference type="InterPro" id="IPR050472">
    <property type="entry name" value="Anth_synth/Amidotransfase"/>
</dbReference>
<keyword evidence="1" id="KW-0315">Glutamine amidotransferase</keyword>
<dbReference type="RefSeq" id="WP_035471622.1">
    <property type="nucleotide sequence ID" value="NZ_JRGF01000002.1"/>
</dbReference>
<dbReference type="SUPFAM" id="SSF52317">
    <property type="entry name" value="Class I glutamine amidotransferase-like"/>
    <property type="match status" value="1"/>
</dbReference>
<dbReference type="PRINTS" id="PR00097">
    <property type="entry name" value="ANTSNTHASEII"/>
</dbReference>
<comment type="caution">
    <text evidence="3">The sequence shown here is derived from an EMBL/GenBank/DDBJ whole genome shotgun (WGS) entry which is preliminary data.</text>
</comment>
<proteinExistence type="predicted"/>
<name>A0ABR4YKZ1_9BACT</name>
<dbReference type="PRINTS" id="PR00096">
    <property type="entry name" value="GATASE"/>
</dbReference>
<feature type="domain" description="Glutamine amidotransferase" evidence="2">
    <location>
        <begin position="4"/>
        <end position="190"/>
    </location>
</feature>
<dbReference type="CDD" id="cd01743">
    <property type="entry name" value="GATase1_Anthranilate_Synthase"/>
    <property type="match status" value="1"/>
</dbReference>
<dbReference type="Gene3D" id="3.40.50.880">
    <property type="match status" value="1"/>
</dbReference>
<evidence type="ECO:0000259" key="2">
    <source>
        <dbReference type="Pfam" id="PF00117"/>
    </source>
</evidence>
<gene>
    <name evidence="3" type="ORF">LG35_01560</name>
</gene>
<dbReference type="InterPro" id="IPR006221">
    <property type="entry name" value="TrpG/PapA_dom"/>
</dbReference>
<evidence type="ECO:0000256" key="1">
    <source>
        <dbReference type="ARBA" id="ARBA00022962"/>
    </source>
</evidence>
<keyword evidence="4" id="KW-1185">Reference proteome</keyword>
<dbReference type="PANTHER" id="PTHR43418:SF4">
    <property type="entry name" value="MULTIFUNCTIONAL TRYPTOPHAN BIOSYNTHESIS PROTEIN"/>
    <property type="match status" value="1"/>
</dbReference>
<dbReference type="Pfam" id="PF00117">
    <property type="entry name" value="GATase"/>
    <property type="match status" value="1"/>
</dbReference>
<dbReference type="PRINTS" id="PR00099">
    <property type="entry name" value="CPSGATASE"/>
</dbReference>
<dbReference type="Proteomes" id="UP000030889">
    <property type="component" value="Unassembled WGS sequence"/>
</dbReference>
<evidence type="ECO:0000313" key="4">
    <source>
        <dbReference type="Proteomes" id="UP000030889"/>
    </source>
</evidence>
<evidence type="ECO:0000313" key="3">
    <source>
        <dbReference type="EMBL" id="KHE42731.1"/>
    </source>
</evidence>
<dbReference type="NCBIfam" id="TIGR00566">
    <property type="entry name" value="trpG_papA"/>
    <property type="match status" value="1"/>
</dbReference>
<dbReference type="InterPro" id="IPR029062">
    <property type="entry name" value="Class_I_gatase-like"/>
</dbReference>
<sequence>MEILLVDNYDSFTFNLVHMLRELCGSAGNVHVVKNDRLGETDPAAYDRIIVSPGPGTPSEAGELLSFIERCAPVRPLLGVCLGHHAIAQVFGASLRNTPQVWHGICSSVELLARPRIFRGLPDRIAVGRYHSWIVDGDGIPDCLEVTARDGEGTVMALSHRVYDVHGVQFHPESVMTPCGGAILANFLKDCV</sequence>
<organism evidence="3 4">
    <name type="scientific">Alistipes inops</name>
    <dbReference type="NCBI Taxonomy" id="1501391"/>
    <lineage>
        <taxon>Bacteria</taxon>
        <taxon>Pseudomonadati</taxon>
        <taxon>Bacteroidota</taxon>
        <taxon>Bacteroidia</taxon>
        <taxon>Bacteroidales</taxon>
        <taxon>Rikenellaceae</taxon>
        <taxon>Alistipes</taxon>
    </lineage>
</organism>
<reference evidence="3 4" key="1">
    <citation type="submission" date="2014-09" db="EMBL/GenBank/DDBJ databases">
        <title>Alistipes sp. 627, sp. nov., a novel member of the family Rikenellaceae isolated from human faeces.</title>
        <authorList>
            <person name="Shkoporov A.N."/>
            <person name="Chaplin A.V."/>
            <person name="Motuzova O.V."/>
            <person name="Kafarskaia L.I."/>
            <person name="Khokhlova E.V."/>
            <person name="Efimov B.A."/>
        </authorList>
    </citation>
    <scope>NUCLEOTIDE SEQUENCE [LARGE SCALE GENOMIC DNA]</scope>
    <source>
        <strain evidence="3 4">627</strain>
    </source>
</reference>